<evidence type="ECO:0000313" key="1">
    <source>
        <dbReference type="EMBL" id="CDQ04054.1"/>
    </source>
</evidence>
<accession>A0A4E9FM31</accession>
<dbReference type="RefSeq" id="XP_042934725.1">
    <property type="nucleotide sequence ID" value="XM_043078791.1"/>
</dbReference>
<reference evidence="4" key="4">
    <citation type="submission" date="2019-12" db="UniProtKB">
        <authorList>
            <consortium name="WormBaseParasite"/>
        </authorList>
    </citation>
    <scope>IDENTIFICATION</scope>
</reference>
<sequence length="39" mass="4592">MNECGGTYRSTIDRFNTIDVRLRILIKNENSCEFMVSHK</sequence>
<evidence type="ECO:0000313" key="5">
    <source>
        <dbReference type="WormBase" id="Bm1547"/>
    </source>
</evidence>
<accession>A0A0J9Y892</accession>
<reference evidence="1 3" key="1">
    <citation type="journal article" date="2007" name="Science">
        <title>Draft genome of the filarial nematode parasite Brugia malayi.</title>
        <authorList>
            <person name="Ghedin E."/>
            <person name="Wang S."/>
            <person name="Spiro D."/>
            <person name="Caler E."/>
            <person name="Zhao Q."/>
            <person name="Crabtree J."/>
            <person name="Allen J.E."/>
            <person name="Delcher A.L."/>
            <person name="Guiliano D.B."/>
            <person name="Miranda-Saavedra D."/>
            <person name="Angiuoli S.V."/>
            <person name="Creasy T."/>
            <person name="Amedeo P."/>
            <person name="Haas B."/>
            <person name="El-Sayed N.M."/>
            <person name="Wortman J.R."/>
            <person name="Feldblyum T."/>
            <person name="Tallon L."/>
            <person name="Schatz M."/>
            <person name="Shumway M."/>
            <person name="Koo H."/>
            <person name="Salzberg S.L."/>
            <person name="Schobel S."/>
            <person name="Pertea M."/>
            <person name="Pop M."/>
            <person name="White O."/>
            <person name="Barton G.J."/>
            <person name="Carlow C.K."/>
            <person name="Crawford M.J."/>
            <person name="Daub J."/>
            <person name="Dimmic M.W."/>
            <person name="Estes C.F."/>
            <person name="Foster J.M."/>
            <person name="Ganatra M."/>
            <person name="Gregory W.F."/>
            <person name="Johnson N.M."/>
            <person name="Jin J."/>
            <person name="Komuniecki R."/>
            <person name="Korf I."/>
            <person name="Kumar S."/>
            <person name="Laney S."/>
            <person name="Li B.W."/>
            <person name="Li W."/>
            <person name="Lindblom T.H."/>
            <person name="Lustigman S."/>
            <person name="Ma D."/>
            <person name="Maina C.V."/>
            <person name="Martin D.M."/>
            <person name="McCarter J.P."/>
            <person name="McReynolds L."/>
            <person name="Mitreva M."/>
            <person name="Nutman T.B."/>
            <person name="Parkinson J."/>
            <person name="Peregrin-Alvarez J.M."/>
            <person name="Poole C."/>
            <person name="Ren Q."/>
            <person name="Saunders L."/>
            <person name="Sluder A.E."/>
            <person name="Smith K."/>
            <person name="Stanke M."/>
            <person name="Unnasch T.R."/>
            <person name="Ware J."/>
            <person name="Wei A.D."/>
            <person name="Weil G."/>
            <person name="Williams D.J."/>
            <person name="Zhang Y."/>
            <person name="Williams S.A."/>
            <person name="Fraser-Liggett C."/>
            <person name="Slatko B."/>
            <person name="Blaxter M.L."/>
            <person name="Scott A.L."/>
        </authorList>
    </citation>
    <scope>NUCLEOTIDE SEQUENCE</scope>
    <source>
        <strain evidence="1 3">FR3</strain>
    </source>
</reference>
<reference evidence="1" key="2">
    <citation type="submission" date="2012-12" db="EMBL/GenBank/DDBJ databases">
        <authorList>
            <person name="Gao Y.W."/>
            <person name="Fan S.T."/>
            <person name="Sun H.T."/>
            <person name="Wang Z."/>
            <person name="Gao X.L."/>
            <person name="Li Y.G."/>
            <person name="Wang T.C."/>
            <person name="Zhang K."/>
            <person name="Xu W.W."/>
            <person name="Yu Z.J."/>
            <person name="Xia X.Z."/>
        </authorList>
    </citation>
    <scope>NUCLEOTIDE SEQUENCE</scope>
    <source>
        <strain evidence="1">FR3</strain>
    </source>
</reference>
<dbReference type="WormBase" id="Bm1547">
    <property type="protein sequence ID" value="BM30276"/>
    <property type="gene ID" value="WBGene00221808"/>
</dbReference>
<protein>
    <submittedName>
        <fullName evidence="1 4">Bm1547</fullName>
    </submittedName>
</protein>
<gene>
    <name evidence="1 4 5" type="ORF">Bm1547</name>
    <name evidence="2" type="ORF">BM_BM1547</name>
    <name evidence="1" type="ORF">BM_Bm1547</name>
</gene>
<reference evidence="2" key="3">
    <citation type="submission" date="2019-04" db="EMBL/GenBank/DDBJ databases">
        <authorList>
            <person name="Howe K."/>
            <person name="Paulini M."/>
            <person name="Williams G."/>
        </authorList>
    </citation>
    <scope>NUCLEOTIDE SEQUENCE [LARGE SCALE GENOMIC DNA]</scope>
    <source>
        <strain evidence="2">FR3</strain>
    </source>
</reference>
<evidence type="ECO:0000313" key="3">
    <source>
        <dbReference type="Proteomes" id="UP000006672"/>
    </source>
</evidence>
<dbReference type="AlphaFoldDB" id="A0A0J9Y892"/>
<dbReference type="WBParaSite" id="Bm1547.1">
    <property type="protein sequence ID" value="Bm1547.1"/>
    <property type="gene ID" value="WBGene00221808"/>
</dbReference>
<dbReference type="EMBL" id="LN858302">
    <property type="protein sequence ID" value="CDQ04054.1"/>
    <property type="molecule type" value="Genomic_DNA"/>
</dbReference>
<evidence type="ECO:0000313" key="2">
    <source>
        <dbReference type="EMBL" id="VIO94073.1"/>
    </source>
</evidence>
<evidence type="ECO:0000313" key="4">
    <source>
        <dbReference type="WBParaSite" id="Bm1547.1"/>
    </source>
</evidence>
<dbReference type="CTD" id="66058184"/>
<dbReference type="Proteomes" id="UP000006672">
    <property type="component" value="Unassembled WGS sequence"/>
</dbReference>
<keyword evidence="3" id="KW-1185">Reference proteome</keyword>
<organism evidence="1">
    <name type="scientific">Brugia malayi</name>
    <name type="common">Filarial nematode worm</name>
    <dbReference type="NCBI Taxonomy" id="6279"/>
    <lineage>
        <taxon>Eukaryota</taxon>
        <taxon>Metazoa</taxon>
        <taxon>Ecdysozoa</taxon>
        <taxon>Nematoda</taxon>
        <taxon>Chromadorea</taxon>
        <taxon>Rhabditida</taxon>
        <taxon>Spirurina</taxon>
        <taxon>Spiruromorpha</taxon>
        <taxon>Filarioidea</taxon>
        <taxon>Onchocercidae</taxon>
        <taxon>Brugia</taxon>
    </lineage>
</organism>
<dbReference type="GeneID" id="66058184"/>
<proteinExistence type="predicted"/>
<dbReference type="EMBL" id="CAAKNF010000193">
    <property type="protein sequence ID" value="VIO94073.1"/>
    <property type="molecule type" value="Genomic_DNA"/>
</dbReference>
<name>A0A0J9Y892_BRUMA</name>
<dbReference type="KEGG" id="bmy:BM_BM1547"/>